<keyword evidence="3 8" id="KW-1134">Transmembrane beta strand</keyword>
<dbReference type="GO" id="GO:0044718">
    <property type="term" value="P:siderophore transmembrane transport"/>
    <property type="evidence" value="ECO:0007669"/>
    <property type="project" value="TreeGrafter"/>
</dbReference>
<dbReference type="InterPro" id="IPR037066">
    <property type="entry name" value="Plug_dom_sf"/>
</dbReference>
<dbReference type="InterPro" id="IPR023996">
    <property type="entry name" value="TonB-dep_OMP_SusC/RagA"/>
</dbReference>
<keyword evidence="7 8" id="KW-0998">Cell outer membrane</keyword>
<dbReference type="PROSITE" id="PS52016">
    <property type="entry name" value="TONB_DEPENDENT_REC_3"/>
    <property type="match status" value="1"/>
</dbReference>
<dbReference type="Proteomes" id="UP000322918">
    <property type="component" value="Unassembled WGS sequence"/>
</dbReference>
<evidence type="ECO:0000256" key="3">
    <source>
        <dbReference type="ARBA" id="ARBA00022452"/>
    </source>
</evidence>
<name>A0A5M9H8T1_9SPHI</name>
<sequence>MNVTSKRLGEFLDEDLSALYINYKILDGKILLFNRENAGKAESESALRVNVTGTVKSSAGESLPGVSVRIKGSTGGSSTDASGRFVLNVPDLNATLVFTYIGFTTQEVPLNGRTNISVVLLESTSNLEEVIVIGYQTVRKRDVTGANVTVSTVNAARVTGNSVAESIQGLSPGVTVRNGGAPGQNSTIEIRGVASFTTTAPLYVIDGMIADANSTINSNDVESIQVLKDASAAAIYGSRAANGVIIITTKKGKEGPAKINLSARYGVQQIPKRWDVMNAREYADLKSQAFINSNMPVPANISTGFDPSIDTDWQDETIQTGGVQDYNLSASGGTKNSNYLISGSYFDNKGVVRGYDFKRGSLRINTEAQKGRLKIGENLLLSHTLSKYPVGINAFYDMPQLLPIIPVQSSAYITDDNPWGYGIGTDAATTYAINPVALNSLRKGKDTYSKAVGNAYLDFKLTNWLNYRFNTGLEVSFDAINEVRKPGAWAYKQPAATESYVQETRRRFLSTLFEHTLNFEKTFSKHSLNGVVGFSEQTVKVEDVGARRLGLSQYEGNYLTTIRSAGGAQTNSGEISNWYKTRGILGRVNYSYDDKYLFTFSNRYDMDSRFAEDYRNAYFPSVGLGWRISKEDFFKVNWISDLKLRASYGKLGIVTIGSYQYLSYLNQGPVAIFGPGQTPNNGATQARLSNADLTWEDRISKNIGLDATLLNGSVTATLDIYNTYSKNALLYIDLPRYLGNLQGNPPVNAASIRNKGVEAAITYRNNKSDFKWDVSGNFTTIKNVVESVGNQSAQKNYIQANNARTQVGRSVGEWFLIQADGLFQNQAEINNYKNSQGQIIQPNAKPGDVRYKDLNDDGKIDDEDRAFDGSPWPTLQTGFQFNASYKRFNLNLQLVGIFGYKVFNDVRRVLDSYENTNFRSDINPWTPDNTNTSDPRIGTDVNDVGLSINRLTRTNRWLENASYLRVRNLELGYNIPSRLLKQVSVGNARIYLSGQNLLTLTKYKGLDPDVVGNGIQERGQDNGNWPASRIISFGFQCDF</sequence>
<comment type="similarity">
    <text evidence="8">Belongs to the TonB-dependent receptor family.</text>
</comment>
<dbReference type="GO" id="GO:0009279">
    <property type="term" value="C:cell outer membrane"/>
    <property type="evidence" value="ECO:0007669"/>
    <property type="project" value="UniProtKB-SubCell"/>
</dbReference>
<reference evidence="10 11" key="1">
    <citation type="submission" date="2019-09" db="EMBL/GenBank/DDBJ databases">
        <title>Pararcticibacter amylolyticus gen. nov., sp. nov., isolated from a rottenly hemp rope, and reclassification of Pedobacter tournemirensis as Pararcticibacter tournemirensis comb. nov.</title>
        <authorList>
            <person name="Cai Y."/>
        </authorList>
    </citation>
    <scope>NUCLEOTIDE SEQUENCE [LARGE SCALE GENOMIC DNA]</scope>
    <source>
        <strain evidence="10 11">TF5-37.2-LB10</strain>
    </source>
</reference>
<dbReference type="InterPro" id="IPR008969">
    <property type="entry name" value="CarboxyPept-like_regulatory"/>
</dbReference>
<evidence type="ECO:0000259" key="9">
    <source>
        <dbReference type="Pfam" id="PF07715"/>
    </source>
</evidence>
<dbReference type="InterPro" id="IPR012910">
    <property type="entry name" value="Plug_dom"/>
</dbReference>
<dbReference type="GO" id="GO:0015344">
    <property type="term" value="F:siderophore uptake transmembrane transporter activity"/>
    <property type="evidence" value="ECO:0007669"/>
    <property type="project" value="TreeGrafter"/>
</dbReference>
<dbReference type="OrthoDB" id="9768177at2"/>
<dbReference type="InterPro" id="IPR039426">
    <property type="entry name" value="TonB-dep_rcpt-like"/>
</dbReference>
<organism evidence="10 11">
    <name type="scientific">Arcticibacter tournemirensis</name>
    <dbReference type="NCBI Taxonomy" id="699437"/>
    <lineage>
        <taxon>Bacteria</taxon>
        <taxon>Pseudomonadati</taxon>
        <taxon>Bacteroidota</taxon>
        <taxon>Sphingobacteriia</taxon>
        <taxon>Sphingobacteriales</taxon>
        <taxon>Sphingobacteriaceae</taxon>
        <taxon>Arcticibacter</taxon>
    </lineage>
</organism>
<dbReference type="NCBIfam" id="TIGR04057">
    <property type="entry name" value="SusC_RagA_signa"/>
    <property type="match status" value="1"/>
</dbReference>
<dbReference type="InterPro" id="IPR036942">
    <property type="entry name" value="Beta-barrel_TonB_sf"/>
</dbReference>
<keyword evidence="2 8" id="KW-0813">Transport</keyword>
<evidence type="ECO:0000256" key="4">
    <source>
        <dbReference type="ARBA" id="ARBA00022692"/>
    </source>
</evidence>
<keyword evidence="10" id="KW-0675">Receptor</keyword>
<dbReference type="Gene3D" id="2.170.130.10">
    <property type="entry name" value="TonB-dependent receptor, plug domain"/>
    <property type="match status" value="1"/>
</dbReference>
<dbReference type="EMBL" id="VWNE01000023">
    <property type="protein sequence ID" value="KAA8481588.1"/>
    <property type="molecule type" value="Genomic_DNA"/>
</dbReference>
<comment type="subcellular location">
    <subcellularLocation>
        <location evidence="1 8">Cell outer membrane</location>
        <topology evidence="1 8">Multi-pass membrane protein</topology>
    </subcellularLocation>
</comment>
<feature type="domain" description="TonB-dependent receptor plug" evidence="9">
    <location>
        <begin position="140"/>
        <end position="244"/>
    </location>
</feature>
<keyword evidence="6 8" id="KW-0472">Membrane</keyword>
<dbReference type="PANTHER" id="PTHR30069">
    <property type="entry name" value="TONB-DEPENDENT OUTER MEMBRANE RECEPTOR"/>
    <property type="match status" value="1"/>
</dbReference>
<gene>
    <name evidence="10" type="ORF">F1649_14635</name>
</gene>
<evidence type="ECO:0000256" key="6">
    <source>
        <dbReference type="ARBA" id="ARBA00023136"/>
    </source>
</evidence>
<evidence type="ECO:0000256" key="5">
    <source>
        <dbReference type="ARBA" id="ARBA00022729"/>
    </source>
</evidence>
<evidence type="ECO:0000313" key="11">
    <source>
        <dbReference type="Proteomes" id="UP000322918"/>
    </source>
</evidence>
<evidence type="ECO:0000256" key="8">
    <source>
        <dbReference type="PROSITE-ProRule" id="PRU01360"/>
    </source>
</evidence>
<dbReference type="Pfam" id="PF07715">
    <property type="entry name" value="Plug"/>
    <property type="match status" value="1"/>
</dbReference>
<keyword evidence="5" id="KW-0732">Signal</keyword>
<dbReference type="SUPFAM" id="SSF49464">
    <property type="entry name" value="Carboxypeptidase regulatory domain-like"/>
    <property type="match status" value="1"/>
</dbReference>
<evidence type="ECO:0000313" key="10">
    <source>
        <dbReference type="EMBL" id="KAA8481588.1"/>
    </source>
</evidence>
<accession>A0A5M9H8T1</accession>
<keyword evidence="4 8" id="KW-0812">Transmembrane</keyword>
<protein>
    <submittedName>
        <fullName evidence="10">TonB-dependent receptor</fullName>
    </submittedName>
</protein>
<dbReference type="SUPFAM" id="SSF56935">
    <property type="entry name" value="Porins"/>
    <property type="match status" value="1"/>
</dbReference>
<dbReference type="Gene3D" id="2.40.170.20">
    <property type="entry name" value="TonB-dependent receptor, beta-barrel domain"/>
    <property type="match status" value="1"/>
</dbReference>
<dbReference type="InterPro" id="IPR023997">
    <property type="entry name" value="TonB-dep_OMP_SusC/RagA_CS"/>
</dbReference>
<dbReference type="Pfam" id="PF13715">
    <property type="entry name" value="CarbopepD_reg_2"/>
    <property type="match status" value="1"/>
</dbReference>
<proteinExistence type="inferred from homology"/>
<dbReference type="NCBIfam" id="TIGR04056">
    <property type="entry name" value="OMP_RagA_SusC"/>
    <property type="match status" value="1"/>
</dbReference>
<comment type="caution">
    <text evidence="10">The sequence shown here is derived from an EMBL/GenBank/DDBJ whole genome shotgun (WGS) entry which is preliminary data.</text>
</comment>
<dbReference type="PANTHER" id="PTHR30069:SF29">
    <property type="entry name" value="HEMOGLOBIN AND HEMOGLOBIN-HAPTOGLOBIN-BINDING PROTEIN 1-RELATED"/>
    <property type="match status" value="1"/>
</dbReference>
<evidence type="ECO:0000256" key="2">
    <source>
        <dbReference type="ARBA" id="ARBA00022448"/>
    </source>
</evidence>
<dbReference type="AlphaFoldDB" id="A0A5M9H8T1"/>
<evidence type="ECO:0000256" key="1">
    <source>
        <dbReference type="ARBA" id="ARBA00004571"/>
    </source>
</evidence>
<keyword evidence="11" id="KW-1185">Reference proteome</keyword>
<evidence type="ECO:0000256" key="7">
    <source>
        <dbReference type="ARBA" id="ARBA00023237"/>
    </source>
</evidence>
<dbReference type="Gene3D" id="2.60.40.1120">
    <property type="entry name" value="Carboxypeptidase-like, regulatory domain"/>
    <property type="match status" value="1"/>
</dbReference>